<keyword evidence="3" id="KW-1185">Reference proteome</keyword>
<dbReference type="EMBL" id="BMGS01000005">
    <property type="protein sequence ID" value="GGG44355.1"/>
    <property type="molecule type" value="Genomic_DNA"/>
</dbReference>
<evidence type="ECO:0000259" key="1">
    <source>
        <dbReference type="Pfam" id="PF08241"/>
    </source>
</evidence>
<comment type="caution">
    <text evidence="2">The sequence shown here is derived from an EMBL/GenBank/DDBJ whole genome shotgun (WGS) entry which is preliminary data.</text>
</comment>
<dbReference type="InterPro" id="IPR013216">
    <property type="entry name" value="Methyltransf_11"/>
</dbReference>
<gene>
    <name evidence="2" type="ORF">GCM10011378_20880</name>
</gene>
<dbReference type="Gene3D" id="3.40.50.150">
    <property type="entry name" value="Vaccinia Virus protein VP39"/>
    <property type="match status" value="1"/>
</dbReference>
<accession>A0ABQ1WVL9</accession>
<dbReference type="InterPro" id="IPR029063">
    <property type="entry name" value="SAM-dependent_MTases_sf"/>
</dbReference>
<organism evidence="2 3">
    <name type="scientific">Hymenobacter glacieicola</name>
    <dbReference type="NCBI Taxonomy" id="1562124"/>
    <lineage>
        <taxon>Bacteria</taxon>
        <taxon>Pseudomonadati</taxon>
        <taxon>Bacteroidota</taxon>
        <taxon>Cytophagia</taxon>
        <taxon>Cytophagales</taxon>
        <taxon>Hymenobacteraceae</taxon>
        <taxon>Hymenobacter</taxon>
    </lineage>
</organism>
<dbReference type="RefSeq" id="WP_188557782.1">
    <property type="nucleotide sequence ID" value="NZ_BMGS01000005.1"/>
</dbReference>
<name>A0ABQ1WVL9_9BACT</name>
<reference evidence="3" key="1">
    <citation type="journal article" date="2019" name="Int. J. Syst. Evol. Microbiol.">
        <title>The Global Catalogue of Microorganisms (GCM) 10K type strain sequencing project: providing services to taxonomists for standard genome sequencing and annotation.</title>
        <authorList>
            <consortium name="The Broad Institute Genomics Platform"/>
            <consortium name="The Broad Institute Genome Sequencing Center for Infectious Disease"/>
            <person name="Wu L."/>
            <person name="Ma J."/>
        </authorList>
    </citation>
    <scope>NUCLEOTIDE SEQUENCE [LARGE SCALE GENOMIC DNA]</scope>
    <source>
        <strain evidence="3">CGMCC 1.12990</strain>
    </source>
</reference>
<dbReference type="CDD" id="cd02440">
    <property type="entry name" value="AdoMet_MTases"/>
    <property type="match status" value="1"/>
</dbReference>
<dbReference type="Proteomes" id="UP000601361">
    <property type="component" value="Unassembled WGS sequence"/>
</dbReference>
<sequence>MQVQYEALYHQLEENHWWFRGRRDIVFDQIKRLDLPATAAILEIGCSGGPLQQQLRQAGFHNLTGIDISETAIALAHQRQIPNVSVMDGARLDFPDASFDLVVASDVLEHIDDEQQALREWRRVLRPGGQLLVYVPAYQQLWSQHDVVNRHFRRYTAASLQQALRTGGLQVLRHSYWNFALFFPTYLIRQAQRLTSGTKPAEAGGTGDLAALPQPLNRSLIWLLQVENRLLRHINLPVGVSVFALARKPVS</sequence>
<dbReference type="SUPFAM" id="SSF53335">
    <property type="entry name" value="S-adenosyl-L-methionine-dependent methyltransferases"/>
    <property type="match status" value="1"/>
</dbReference>
<evidence type="ECO:0000313" key="3">
    <source>
        <dbReference type="Proteomes" id="UP000601361"/>
    </source>
</evidence>
<feature type="domain" description="Methyltransferase type 11" evidence="1">
    <location>
        <begin position="42"/>
        <end position="132"/>
    </location>
</feature>
<evidence type="ECO:0000313" key="2">
    <source>
        <dbReference type="EMBL" id="GGG44355.1"/>
    </source>
</evidence>
<dbReference type="PANTHER" id="PTHR43861">
    <property type="entry name" value="TRANS-ACONITATE 2-METHYLTRANSFERASE-RELATED"/>
    <property type="match status" value="1"/>
</dbReference>
<proteinExistence type="predicted"/>
<dbReference type="Pfam" id="PF08241">
    <property type="entry name" value="Methyltransf_11"/>
    <property type="match status" value="1"/>
</dbReference>
<protein>
    <recommendedName>
        <fullName evidence="1">Methyltransferase type 11 domain-containing protein</fullName>
    </recommendedName>
</protein>